<dbReference type="AlphaFoldDB" id="A0A1H1U3K4"/>
<feature type="compositionally biased region" description="Gly residues" evidence="17">
    <location>
        <begin position="157"/>
        <end position="169"/>
    </location>
</feature>
<dbReference type="PANTHER" id="PTHR43743">
    <property type="entry name" value="POTASSIUM-TRANSPORTING ATPASE ATP-BINDING SUBUNIT"/>
    <property type="match status" value="1"/>
</dbReference>
<feature type="transmembrane region" description="Helical" evidence="16">
    <location>
        <begin position="706"/>
        <end position="726"/>
    </location>
</feature>
<evidence type="ECO:0000313" key="19">
    <source>
        <dbReference type="EMBL" id="SDS66479.1"/>
    </source>
</evidence>
<evidence type="ECO:0000256" key="3">
    <source>
        <dbReference type="ARBA" id="ARBA00022475"/>
    </source>
</evidence>
<feature type="region of interest" description="Disordered" evidence="17">
    <location>
        <begin position="481"/>
        <end position="529"/>
    </location>
</feature>
<dbReference type="Gene3D" id="3.40.50.1000">
    <property type="entry name" value="HAD superfamily/HAD-like"/>
    <property type="match status" value="1"/>
</dbReference>
<dbReference type="Pfam" id="PF00122">
    <property type="entry name" value="E1-E2_ATPase"/>
    <property type="match status" value="1"/>
</dbReference>
<dbReference type="PANTHER" id="PTHR43743:SF1">
    <property type="entry name" value="POTASSIUM-TRANSPORTING ATPASE ATP-BINDING SUBUNIT"/>
    <property type="match status" value="1"/>
</dbReference>
<dbReference type="EC" id="7.2.2.6" evidence="16"/>
<evidence type="ECO:0000256" key="6">
    <source>
        <dbReference type="ARBA" id="ARBA00022692"/>
    </source>
</evidence>
<dbReference type="Gene3D" id="2.70.150.10">
    <property type="entry name" value="Calcium-transporting ATPase, cytoplasmic transduction domain A"/>
    <property type="match status" value="1"/>
</dbReference>
<evidence type="ECO:0000256" key="16">
    <source>
        <dbReference type="HAMAP-Rule" id="MF_00285"/>
    </source>
</evidence>
<keyword evidence="3 16" id="KW-1003">Cell membrane</keyword>
<comment type="catalytic activity">
    <reaction evidence="16">
        <text>K(+)(out) + ATP + H2O = K(+)(in) + ADP + phosphate + H(+)</text>
        <dbReference type="Rhea" id="RHEA:16777"/>
        <dbReference type="ChEBI" id="CHEBI:15377"/>
        <dbReference type="ChEBI" id="CHEBI:15378"/>
        <dbReference type="ChEBI" id="CHEBI:29103"/>
        <dbReference type="ChEBI" id="CHEBI:30616"/>
        <dbReference type="ChEBI" id="CHEBI:43474"/>
        <dbReference type="ChEBI" id="CHEBI:456216"/>
        <dbReference type="EC" id="7.2.2.6"/>
    </reaction>
</comment>
<dbReference type="NCBIfam" id="TIGR01494">
    <property type="entry name" value="ATPase_P-type"/>
    <property type="match status" value="2"/>
</dbReference>
<evidence type="ECO:0000256" key="9">
    <source>
        <dbReference type="ARBA" id="ARBA00022840"/>
    </source>
</evidence>
<feature type="binding site" evidence="16">
    <location>
        <position position="413"/>
    </location>
    <ligand>
        <name>ATP</name>
        <dbReference type="ChEBI" id="CHEBI:30616"/>
    </ligand>
</feature>
<feature type="transmembrane region" description="Helical" evidence="16">
    <location>
        <begin position="746"/>
        <end position="771"/>
    </location>
</feature>
<dbReference type="SFLD" id="SFLDS00003">
    <property type="entry name" value="Haloacid_Dehalogenase"/>
    <property type="match status" value="1"/>
</dbReference>
<feature type="transmembrane region" description="Helical" evidence="16">
    <location>
        <begin position="45"/>
        <end position="66"/>
    </location>
</feature>
<keyword evidence="12 16" id="KW-1278">Translocase</keyword>
<reference evidence="19 20" key="1">
    <citation type="submission" date="2016-10" db="EMBL/GenBank/DDBJ databases">
        <authorList>
            <person name="de Groot N.N."/>
        </authorList>
    </citation>
    <scope>NUCLEOTIDE SEQUENCE [LARGE SCALE GENOMIC DNA]</scope>
    <source>
        <strain evidence="19 20">DSM 15019</strain>
    </source>
</reference>
<evidence type="ECO:0000313" key="20">
    <source>
        <dbReference type="Proteomes" id="UP000182126"/>
    </source>
</evidence>
<dbReference type="InterPro" id="IPR006391">
    <property type="entry name" value="P-type_ATPase_bsu_IA"/>
</dbReference>
<dbReference type="PRINTS" id="PR00119">
    <property type="entry name" value="CATATPASE"/>
</dbReference>
<feature type="transmembrane region" description="Helical" evidence="16">
    <location>
        <begin position="679"/>
        <end position="700"/>
    </location>
</feature>
<dbReference type="InterPro" id="IPR008250">
    <property type="entry name" value="ATPase_P-typ_transduc_dom_A_sf"/>
</dbReference>
<keyword evidence="5 16" id="KW-0597">Phosphoprotein</keyword>
<evidence type="ECO:0000256" key="13">
    <source>
        <dbReference type="ARBA" id="ARBA00022989"/>
    </source>
</evidence>
<dbReference type="InterPro" id="IPR059000">
    <property type="entry name" value="ATPase_P-type_domA"/>
</dbReference>
<dbReference type="HAMAP" id="MF_00285">
    <property type="entry name" value="KdpB"/>
    <property type="match status" value="1"/>
</dbReference>
<dbReference type="SUPFAM" id="SSF81653">
    <property type="entry name" value="Calcium ATPase, transduction domain A"/>
    <property type="match status" value="1"/>
</dbReference>
<comment type="subcellular location">
    <subcellularLocation>
        <location evidence="1 16">Cell membrane</location>
        <topology evidence="1 16">Multi-pass membrane protein</topology>
    </subcellularLocation>
</comment>
<dbReference type="InterPro" id="IPR023298">
    <property type="entry name" value="ATPase_P-typ_TM_dom_sf"/>
</dbReference>
<proteinExistence type="inferred from homology"/>
<dbReference type="InterPro" id="IPR036412">
    <property type="entry name" value="HAD-like_sf"/>
</dbReference>
<dbReference type="Proteomes" id="UP000182126">
    <property type="component" value="Chromosome I"/>
</dbReference>
<keyword evidence="10 16" id="KW-0460">Magnesium</keyword>
<evidence type="ECO:0000259" key="18">
    <source>
        <dbReference type="Pfam" id="PF00122"/>
    </source>
</evidence>
<comment type="subunit">
    <text evidence="16">The system is composed of three essential subunits: KdpA, KdpB and KdpC.</text>
</comment>
<feature type="region of interest" description="Disordered" evidence="17">
    <location>
        <begin position="1"/>
        <end position="22"/>
    </location>
</feature>
<feature type="binding site" evidence="16">
    <location>
        <position position="610"/>
    </location>
    <ligand>
        <name>Mg(2+)</name>
        <dbReference type="ChEBI" id="CHEBI:18420"/>
    </ligand>
</feature>
<evidence type="ECO:0000256" key="4">
    <source>
        <dbReference type="ARBA" id="ARBA00022538"/>
    </source>
</evidence>
<name>A0A1H1U3K4_9MICO</name>
<keyword evidence="9 16" id="KW-0067">ATP-binding</keyword>
<dbReference type="Pfam" id="PF00702">
    <property type="entry name" value="Hydrolase"/>
    <property type="match status" value="1"/>
</dbReference>
<dbReference type="GO" id="GO:0005886">
    <property type="term" value="C:plasma membrane"/>
    <property type="evidence" value="ECO:0007669"/>
    <property type="project" value="UniProtKB-SubCell"/>
</dbReference>
<dbReference type="CDD" id="cd02078">
    <property type="entry name" value="P-type_ATPase_K"/>
    <property type="match status" value="1"/>
</dbReference>
<keyword evidence="2 16" id="KW-0813">Transport</keyword>
<dbReference type="Gene3D" id="3.40.1110.10">
    <property type="entry name" value="Calcium-transporting ATPase, cytoplasmic domain N"/>
    <property type="match status" value="1"/>
</dbReference>
<evidence type="ECO:0000256" key="2">
    <source>
        <dbReference type="ARBA" id="ARBA00022448"/>
    </source>
</evidence>
<feature type="region of interest" description="Disordered" evidence="17">
    <location>
        <begin position="130"/>
        <end position="169"/>
    </location>
</feature>
<keyword evidence="8 16" id="KW-0547">Nucleotide-binding</keyword>
<evidence type="ECO:0000256" key="17">
    <source>
        <dbReference type="SAM" id="MobiDB-lite"/>
    </source>
</evidence>
<feature type="binding site" evidence="16">
    <location>
        <position position="458"/>
    </location>
    <ligand>
        <name>ATP</name>
        <dbReference type="ChEBI" id="CHEBI:30616"/>
    </ligand>
</feature>
<dbReference type="InterPro" id="IPR044492">
    <property type="entry name" value="P_typ_ATPase_HD_dom"/>
</dbReference>
<comment type="function">
    <text evidence="16">Part of the high-affinity ATP-driven potassium transport (or Kdp) system, which catalyzes the hydrolysis of ATP coupled with the electrogenic transport of potassium into the cytoplasm. This subunit is responsible for energy coupling to the transport system and for the release of the potassium ions to the cytoplasm.</text>
</comment>
<feature type="transmembrane region" description="Helical" evidence="16">
    <location>
        <begin position="86"/>
        <end position="104"/>
    </location>
</feature>
<dbReference type="GeneID" id="36300035"/>
<evidence type="ECO:0000256" key="12">
    <source>
        <dbReference type="ARBA" id="ARBA00022967"/>
    </source>
</evidence>
<dbReference type="SFLD" id="SFLDG00002">
    <property type="entry name" value="C1.7:_P-type_atpase_like"/>
    <property type="match status" value="1"/>
</dbReference>
<keyword evidence="15 16" id="KW-0472">Membrane</keyword>
<feature type="domain" description="P-type ATPase A" evidence="18">
    <location>
        <begin position="179"/>
        <end position="273"/>
    </location>
</feature>
<dbReference type="EMBL" id="LT629770">
    <property type="protein sequence ID" value="SDS66479.1"/>
    <property type="molecule type" value="Genomic_DNA"/>
</dbReference>
<dbReference type="GO" id="GO:0008556">
    <property type="term" value="F:P-type potassium transmembrane transporter activity"/>
    <property type="evidence" value="ECO:0007669"/>
    <property type="project" value="UniProtKB-UniRule"/>
</dbReference>
<evidence type="ECO:0000256" key="10">
    <source>
        <dbReference type="ARBA" id="ARBA00022842"/>
    </source>
</evidence>
<gene>
    <name evidence="16" type="primary">kdpB</name>
    <name evidence="19" type="ORF">SAMN04489809_2372</name>
</gene>
<evidence type="ECO:0000256" key="7">
    <source>
        <dbReference type="ARBA" id="ARBA00022723"/>
    </source>
</evidence>
<protein>
    <recommendedName>
        <fullName evidence="16">Potassium-transporting ATPase ATP-binding subunit</fullName>
        <ecNumber evidence="16">7.2.2.6</ecNumber>
    </recommendedName>
    <alternativeName>
        <fullName evidence="16">ATP phosphohydrolase [potassium-transporting] B chain</fullName>
    </alternativeName>
    <alternativeName>
        <fullName evidence="16">Potassium-binding and translocating subunit B</fullName>
    </alternativeName>
    <alternativeName>
        <fullName evidence="16">Potassium-translocating ATPase B chain</fullName>
    </alternativeName>
</protein>
<keyword evidence="7 16" id="KW-0479">Metal-binding</keyword>
<dbReference type="InterPro" id="IPR001757">
    <property type="entry name" value="P_typ_ATPase"/>
</dbReference>
<evidence type="ECO:0000256" key="15">
    <source>
        <dbReference type="ARBA" id="ARBA00023136"/>
    </source>
</evidence>
<feature type="active site" description="4-aspartylphosphate intermediate" evidence="16">
    <location>
        <position position="372"/>
    </location>
</feature>
<dbReference type="SUPFAM" id="SSF81665">
    <property type="entry name" value="Calcium ATPase, transmembrane domain M"/>
    <property type="match status" value="1"/>
</dbReference>
<sequence length="774" mass="79176">MTLLTTPPEQQDAPAVAARPPRSFGGAQLAQALPGALRKLNPATLVRNPVMLLVWVGAAFTTVLAIAEPFLGGPAPSGGTPVPAAFTWGIAIWLWLTVFFANVAESVAEGRGKAQAASLRNTRTQTMARRVVGPSTSSGTQGLGSGTRGLGSATRGLGSGTQGLGSGTQGGAEWVAELAEAPTETVSSAELQRDDLVIVTAGELIPGDGDIVAGIATVDESAITGESAPVVRESGGDRSAVTGGTRVLSDRIVVRITSKPGETFVDRMIALVEGASRQRTPNEIALNILLASLSIVFVVVVLALNPIASYAASPVSIPVLIALLVCLIPTTIGALLSAIGIAGMDRLVQRNVLAMSGRAVEAAGDVTTLLLDKTGTITHGNRRAHAVLPLTGVDAAELLRTAALSSLADPTPEGASIVELAAARGIRVQAPADAVVVPFTAQTRMSGLDLADGTQIRKGAASAVAAWLGQTPDDELTTLTDDVASGGGTPLVVAVQGPSTSSGTQSGSGPSTGSGTQPDSGPSTSSGTHRILGVVHLKDIVKDGLRERFDELRGMGIRTVMITGDNPLTAKAIAAEAGVDDYLAEATPEDKLDLIRREQEGGRLVAMTGDGTNDAPALAQADVGVAMNTGTSAAKEAGNMVDLDSDPTKLIDIVRIGKQLLITRGALTTFSLANDIAKYFAIIPAMFMGVFPGLAALNIMQLHSPASAVTSAIIFNAIVIVFLIPLALRGVTYRPASASQILQRNLLVYGLGGVIAPFVGIKLIDLLVSLLPGF</sequence>
<dbReference type="SFLD" id="SFLDF00027">
    <property type="entry name" value="p-type_atpase"/>
    <property type="match status" value="1"/>
</dbReference>
<dbReference type="InterPro" id="IPR018303">
    <property type="entry name" value="ATPase_P-typ_P_site"/>
</dbReference>
<keyword evidence="14 16" id="KW-0406">Ion transport</keyword>
<evidence type="ECO:0000256" key="14">
    <source>
        <dbReference type="ARBA" id="ARBA00023065"/>
    </source>
</evidence>
<keyword evidence="13 16" id="KW-1133">Transmembrane helix</keyword>
<comment type="similarity">
    <text evidence="16">Belongs to the cation transport ATPase (P-type) (TC 3.A.3) family. Type IA subfamily.</text>
</comment>
<dbReference type="InterPro" id="IPR023214">
    <property type="entry name" value="HAD_sf"/>
</dbReference>
<dbReference type="PROSITE" id="PS00154">
    <property type="entry name" value="ATPASE_E1_E2"/>
    <property type="match status" value="1"/>
</dbReference>
<dbReference type="SUPFAM" id="SSF56784">
    <property type="entry name" value="HAD-like"/>
    <property type="match status" value="1"/>
</dbReference>
<evidence type="ECO:0000256" key="1">
    <source>
        <dbReference type="ARBA" id="ARBA00004651"/>
    </source>
</evidence>
<accession>A0A1H1U3K4</accession>
<feature type="binding site" evidence="16">
    <location>
        <begin position="439"/>
        <end position="446"/>
    </location>
    <ligand>
        <name>ATP</name>
        <dbReference type="ChEBI" id="CHEBI:30616"/>
    </ligand>
</feature>
<feature type="transmembrane region" description="Helical" evidence="16">
    <location>
        <begin position="284"/>
        <end position="304"/>
    </location>
</feature>
<feature type="compositionally biased region" description="Low complexity" evidence="17">
    <location>
        <begin position="496"/>
        <end position="528"/>
    </location>
</feature>
<dbReference type="GO" id="GO:0005524">
    <property type="term" value="F:ATP binding"/>
    <property type="evidence" value="ECO:0007669"/>
    <property type="project" value="UniProtKB-UniRule"/>
</dbReference>
<dbReference type="InterPro" id="IPR023299">
    <property type="entry name" value="ATPase_P-typ_cyto_dom_N"/>
</dbReference>
<dbReference type="eggNOG" id="COG2216">
    <property type="taxonomic scope" value="Bacteria"/>
</dbReference>
<feature type="binding site" evidence="16">
    <location>
        <position position="614"/>
    </location>
    <ligand>
        <name>Mg(2+)</name>
        <dbReference type="ChEBI" id="CHEBI:18420"/>
    </ligand>
</feature>
<keyword evidence="4 16" id="KW-0633">Potassium transport</keyword>
<evidence type="ECO:0000256" key="8">
    <source>
        <dbReference type="ARBA" id="ARBA00022741"/>
    </source>
</evidence>
<keyword evidence="11 16" id="KW-0630">Potassium</keyword>
<keyword evidence="6 16" id="KW-0812">Transmembrane</keyword>
<dbReference type="GO" id="GO:0016887">
    <property type="term" value="F:ATP hydrolysis activity"/>
    <property type="evidence" value="ECO:0007669"/>
    <property type="project" value="InterPro"/>
</dbReference>
<evidence type="ECO:0000256" key="11">
    <source>
        <dbReference type="ARBA" id="ARBA00022958"/>
    </source>
</evidence>
<dbReference type="GO" id="GO:0000287">
    <property type="term" value="F:magnesium ion binding"/>
    <property type="evidence" value="ECO:0007669"/>
    <property type="project" value="UniProtKB-UniRule"/>
</dbReference>
<dbReference type="RefSeq" id="WP_060923296.1">
    <property type="nucleotide sequence ID" value="NZ_LT629770.1"/>
</dbReference>
<dbReference type="PRINTS" id="PR00120">
    <property type="entry name" value="HATPASE"/>
</dbReference>
<feature type="transmembrane region" description="Helical" evidence="16">
    <location>
        <begin position="316"/>
        <end position="341"/>
    </location>
</feature>
<feature type="binding site" evidence="16">
    <location>
        <position position="409"/>
    </location>
    <ligand>
        <name>ATP</name>
        <dbReference type="ChEBI" id="CHEBI:30616"/>
    </ligand>
</feature>
<organism evidence="19 20">
    <name type="scientific">Microbacterium paraoxydans</name>
    <dbReference type="NCBI Taxonomy" id="199592"/>
    <lineage>
        <taxon>Bacteria</taxon>
        <taxon>Bacillati</taxon>
        <taxon>Actinomycetota</taxon>
        <taxon>Actinomycetes</taxon>
        <taxon>Micrococcales</taxon>
        <taxon>Microbacteriaceae</taxon>
        <taxon>Microbacterium</taxon>
    </lineage>
</organism>
<evidence type="ECO:0000256" key="5">
    <source>
        <dbReference type="ARBA" id="ARBA00022553"/>
    </source>
</evidence>